<sequence length="139" mass="14599">MGIDHIRTGLIGRVLRVLAFAAIALTAVVPPGFMPARAADNSMVISICTGTGPVTRVLTIEEAKRFGHSPDDQGQRDPRENCPFAGHQAPQQLPDLISPPAPSIAYVAYTPAPLTDFVRPGTGLSAPPPPSHAPPLHTV</sequence>
<reference evidence="2 3" key="1">
    <citation type="submission" date="2020-02" db="EMBL/GenBank/DDBJ databases">
        <authorList>
            <person name="Zheng R.K."/>
            <person name="Sun C.M."/>
        </authorList>
    </citation>
    <scope>NUCLEOTIDE SEQUENCE [LARGE SCALE GENOMIC DNA]</scope>
    <source>
        <strain evidence="3">zrk23</strain>
    </source>
</reference>
<evidence type="ECO:0000313" key="3">
    <source>
        <dbReference type="Proteomes" id="UP000501568"/>
    </source>
</evidence>
<dbReference type="RefSeq" id="WP_165327656.1">
    <property type="nucleotide sequence ID" value="NZ_CP049109.1"/>
</dbReference>
<dbReference type="KEGG" id="spzr:G5C33_13240"/>
<dbReference type="Proteomes" id="UP000501568">
    <property type="component" value="Chromosome"/>
</dbReference>
<organism evidence="2 3">
    <name type="scientific">Stakelama tenebrarum</name>
    <dbReference type="NCBI Taxonomy" id="2711215"/>
    <lineage>
        <taxon>Bacteria</taxon>
        <taxon>Pseudomonadati</taxon>
        <taxon>Pseudomonadota</taxon>
        <taxon>Alphaproteobacteria</taxon>
        <taxon>Sphingomonadales</taxon>
        <taxon>Sphingomonadaceae</taxon>
        <taxon>Stakelama</taxon>
    </lineage>
</organism>
<evidence type="ECO:0000313" key="2">
    <source>
        <dbReference type="EMBL" id="QIG80648.1"/>
    </source>
</evidence>
<evidence type="ECO:0000256" key="1">
    <source>
        <dbReference type="SAM" id="MobiDB-lite"/>
    </source>
</evidence>
<dbReference type="Pfam" id="PF11162">
    <property type="entry name" value="DUF2946"/>
    <property type="match status" value="1"/>
</dbReference>
<name>A0A6G6Y7F9_9SPHN</name>
<evidence type="ECO:0008006" key="4">
    <source>
        <dbReference type="Google" id="ProtNLM"/>
    </source>
</evidence>
<gene>
    <name evidence="2" type="ORF">G5C33_13240</name>
</gene>
<keyword evidence="3" id="KW-1185">Reference proteome</keyword>
<accession>A0A6G6Y7F9</accession>
<dbReference type="InterPro" id="IPR021333">
    <property type="entry name" value="DUF2946"/>
</dbReference>
<dbReference type="EMBL" id="CP049109">
    <property type="protein sequence ID" value="QIG80648.1"/>
    <property type="molecule type" value="Genomic_DNA"/>
</dbReference>
<protein>
    <recommendedName>
        <fullName evidence="4">DUF2946 domain-containing protein</fullName>
    </recommendedName>
</protein>
<feature type="region of interest" description="Disordered" evidence="1">
    <location>
        <begin position="63"/>
        <end position="95"/>
    </location>
</feature>
<dbReference type="AlphaFoldDB" id="A0A6G6Y7F9"/>
<feature type="compositionally biased region" description="Basic and acidic residues" evidence="1">
    <location>
        <begin position="63"/>
        <end position="80"/>
    </location>
</feature>
<proteinExistence type="predicted"/>
<feature type="region of interest" description="Disordered" evidence="1">
    <location>
        <begin position="117"/>
        <end position="139"/>
    </location>
</feature>